<dbReference type="InterPro" id="IPR007627">
    <property type="entry name" value="RNA_pol_sigma70_r2"/>
</dbReference>
<feature type="domain" description="RNA polymerase sigma factor 70 region 4 type 2" evidence="6">
    <location>
        <begin position="146"/>
        <end position="193"/>
    </location>
</feature>
<sequence length="211" mass="24704">MLISPFRGMCQPPTEPTMEEGIENGSERDAQIKTLAQNDPNQAHELLVISYRQKLVFHAYGIVKSLQDAEEIVSETFIRAMRQRNLFDPDFRIGAWLYRVTSNRSINFLRDHHRHAELVNKRYNELVPDEAESLEDLLLEEQRRLWMEARLECLSPVHREILLLRYWRDFSYVDIAEALNVPIGTVMSRLSRAHGKLRDNLTEDPETPAYV</sequence>
<dbReference type="InterPro" id="IPR039425">
    <property type="entry name" value="RNA_pol_sigma-70-like"/>
</dbReference>
<dbReference type="NCBIfam" id="TIGR02937">
    <property type="entry name" value="sigma70-ECF"/>
    <property type="match status" value="1"/>
</dbReference>
<dbReference type="GO" id="GO:0003677">
    <property type="term" value="F:DNA binding"/>
    <property type="evidence" value="ECO:0007669"/>
    <property type="project" value="InterPro"/>
</dbReference>
<evidence type="ECO:0000259" key="6">
    <source>
        <dbReference type="Pfam" id="PF08281"/>
    </source>
</evidence>
<dbReference type="GO" id="GO:0006352">
    <property type="term" value="P:DNA-templated transcription initiation"/>
    <property type="evidence" value="ECO:0007669"/>
    <property type="project" value="InterPro"/>
</dbReference>
<evidence type="ECO:0000313" key="7">
    <source>
        <dbReference type="EMBL" id="PJE77022.1"/>
    </source>
</evidence>
<dbReference type="SUPFAM" id="SSF88946">
    <property type="entry name" value="Sigma2 domain of RNA polymerase sigma factors"/>
    <property type="match status" value="1"/>
</dbReference>
<keyword evidence="2" id="KW-0805">Transcription regulation</keyword>
<dbReference type="Gene3D" id="1.10.10.10">
    <property type="entry name" value="Winged helix-like DNA-binding domain superfamily/Winged helix DNA-binding domain"/>
    <property type="match status" value="1"/>
</dbReference>
<feature type="domain" description="RNA polymerase sigma-70 region 2" evidence="5">
    <location>
        <begin position="47"/>
        <end position="114"/>
    </location>
</feature>
<keyword evidence="3" id="KW-0731">Sigma factor</keyword>
<dbReference type="EMBL" id="PFEU01000007">
    <property type="protein sequence ID" value="PJE77022.1"/>
    <property type="molecule type" value="Genomic_DNA"/>
</dbReference>
<dbReference type="Gene3D" id="1.10.1740.10">
    <property type="match status" value="1"/>
</dbReference>
<dbReference type="Pfam" id="PF04542">
    <property type="entry name" value="Sigma70_r2"/>
    <property type="match status" value="1"/>
</dbReference>
<comment type="caution">
    <text evidence="7">The sequence shown here is derived from an EMBL/GenBank/DDBJ whole genome shotgun (WGS) entry which is preliminary data.</text>
</comment>
<evidence type="ECO:0000256" key="3">
    <source>
        <dbReference type="ARBA" id="ARBA00023082"/>
    </source>
</evidence>
<gene>
    <name evidence="7" type="ORF">COV05_01210</name>
</gene>
<evidence type="ECO:0000313" key="8">
    <source>
        <dbReference type="Proteomes" id="UP000231436"/>
    </source>
</evidence>
<dbReference type="AlphaFoldDB" id="A0A2M8LHV8"/>
<dbReference type="InterPro" id="IPR036388">
    <property type="entry name" value="WH-like_DNA-bd_sf"/>
</dbReference>
<dbReference type="InterPro" id="IPR014284">
    <property type="entry name" value="RNA_pol_sigma-70_dom"/>
</dbReference>
<dbReference type="InterPro" id="IPR013324">
    <property type="entry name" value="RNA_pol_sigma_r3/r4-like"/>
</dbReference>
<dbReference type="Proteomes" id="UP000231436">
    <property type="component" value="Unassembled WGS sequence"/>
</dbReference>
<name>A0A2M8LHV8_9BACT</name>
<dbReference type="InterPro" id="IPR013249">
    <property type="entry name" value="RNA_pol_sigma70_r4_t2"/>
</dbReference>
<proteinExistence type="inferred from homology"/>
<dbReference type="CDD" id="cd06171">
    <property type="entry name" value="Sigma70_r4"/>
    <property type="match status" value="1"/>
</dbReference>
<keyword evidence="4" id="KW-0804">Transcription</keyword>
<comment type="similarity">
    <text evidence="1">Belongs to the sigma-70 factor family. ECF subfamily.</text>
</comment>
<protein>
    <recommendedName>
        <fullName evidence="9">RNA polymerase subunit sigma-24</fullName>
    </recommendedName>
</protein>
<evidence type="ECO:0000256" key="2">
    <source>
        <dbReference type="ARBA" id="ARBA00023015"/>
    </source>
</evidence>
<dbReference type="GO" id="GO:0016987">
    <property type="term" value="F:sigma factor activity"/>
    <property type="evidence" value="ECO:0007669"/>
    <property type="project" value="UniProtKB-KW"/>
</dbReference>
<dbReference type="PANTHER" id="PTHR43133">
    <property type="entry name" value="RNA POLYMERASE ECF-TYPE SIGMA FACTO"/>
    <property type="match status" value="1"/>
</dbReference>
<dbReference type="SUPFAM" id="SSF88659">
    <property type="entry name" value="Sigma3 and sigma4 domains of RNA polymerase sigma factors"/>
    <property type="match status" value="1"/>
</dbReference>
<dbReference type="PANTHER" id="PTHR43133:SF51">
    <property type="entry name" value="RNA POLYMERASE SIGMA FACTOR"/>
    <property type="match status" value="1"/>
</dbReference>
<reference evidence="8" key="1">
    <citation type="submission" date="2017-09" db="EMBL/GenBank/DDBJ databases">
        <title>Depth-based differentiation of microbial function through sediment-hosted aquifers and enrichment of novel symbionts in the deep terrestrial subsurface.</title>
        <authorList>
            <person name="Probst A.J."/>
            <person name="Ladd B."/>
            <person name="Jarett J.K."/>
            <person name="Geller-Mcgrath D.E."/>
            <person name="Sieber C.M.K."/>
            <person name="Emerson J.B."/>
            <person name="Anantharaman K."/>
            <person name="Thomas B.C."/>
            <person name="Malmstrom R."/>
            <person name="Stieglmeier M."/>
            <person name="Klingl A."/>
            <person name="Woyke T."/>
            <person name="Ryan C.M."/>
            <person name="Banfield J.F."/>
        </authorList>
    </citation>
    <scope>NUCLEOTIDE SEQUENCE [LARGE SCALE GENOMIC DNA]</scope>
</reference>
<dbReference type="InterPro" id="IPR013325">
    <property type="entry name" value="RNA_pol_sigma_r2"/>
</dbReference>
<evidence type="ECO:0000256" key="1">
    <source>
        <dbReference type="ARBA" id="ARBA00010641"/>
    </source>
</evidence>
<organism evidence="7 8">
    <name type="scientific">Candidatus Uhrbacteria bacterium CG10_big_fil_rev_8_21_14_0_10_48_16</name>
    <dbReference type="NCBI Taxonomy" id="1975038"/>
    <lineage>
        <taxon>Bacteria</taxon>
        <taxon>Candidatus Uhriibacteriota</taxon>
    </lineage>
</organism>
<accession>A0A2M8LHV8</accession>
<evidence type="ECO:0000256" key="4">
    <source>
        <dbReference type="ARBA" id="ARBA00023163"/>
    </source>
</evidence>
<evidence type="ECO:0000259" key="5">
    <source>
        <dbReference type="Pfam" id="PF04542"/>
    </source>
</evidence>
<evidence type="ECO:0008006" key="9">
    <source>
        <dbReference type="Google" id="ProtNLM"/>
    </source>
</evidence>
<dbReference type="Pfam" id="PF08281">
    <property type="entry name" value="Sigma70_r4_2"/>
    <property type="match status" value="1"/>
</dbReference>